<organism evidence="1 2">
    <name type="scientific">Brenneria goodwinii</name>
    <dbReference type="NCBI Taxonomy" id="1109412"/>
    <lineage>
        <taxon>Bacteria</taxon>
        <taxon>Pseudomonadati</taxon>
        <taxon>Pseudomonadota</taxon>
        <taxon>Gammaproteobacteria</taxon>
        <taxon>Enterobacterales</taxon>
        <taxon>Pectobacteriaceae</taxon>
        <taxon>Brenneria</taxon>
    </lineage>
</organism>
<name>A0AAE8ESL8_9GAMM</name>
<dbReference type="EMBL" id="MJLX01000016">
    <property type="protein sequence ID" value="RLM26420.1"/>
    <property type="molecule type" value="Genomic_DNA"/>
</dbReference>
<protein>
    <submittedName>
        <fullName evidence="1">Selenium-binding protein</fullName>
    </submittedName>
</protein>
<proteinExistence type="predicted"/>
<sequence length="80" mass="9467">MRFFYRQTKEVKVYKAYDRYRNPLDAGYRVMQSDSRLVGTIAAIHTENLKREEVRRSKCVELKGVKGYFAPQELMCLSRA</sequence>
<evidence type="ECO:0000313" key="2">
    <source>
        <dbReference type="Proteomes" id="UP000285972"/>
    </source>
</evidence>
<dbReference type="NCBIfam" id="TIGR03318">
    <property type="entry name" value="YdfZ_fam"/>
    <property type="match status" value="1"/>
</dbReference>
<dbReference type="AlphaFoldDB" id="A0AAE8ESL8"/>
<dbReference type="InterPro" id="IPR017704">
    <property type="entry name" value="Se-bd_putative_YdfZ"/>
</dbReference>
<dbReference type="RefSeq" id="WP_048636028.1">
    <property type="nucleotide sequence ID" value="NZ_CGIG01000001.1"/>
</dbReference>
<dbReference type="Pfam" id="PF14001">
    <property type="entry name" value="YdfZ"/>
    <property type="match status" value="1"/>
</dbReference>
<dbReference type="Proteomes" id="UP000285972">
    <property type="component" value="Unassembled WGS sequence"/>
</dbReference>
<evidence type="ECO:0000313" key="1">
    <source>
        <dbReference type="EMBL" id="RLM26420.1"/>
    </source>
</evidence>
<reference evidence="1 2" key="1">
    <citation type="submission" date="2016-09" db="EMBL/GenBank/DDBJ databases">
        <authorList>
            <person name="Doonan J."/>
            <person name="Pachebat J.A."/>
            <person name="Golyshin P.N."/>
            <person name="Denman S."/>
            <person name="Mcdonald J.E."/>
        </authorList>
    </citation>
    <scope>NUCLEOTIDE SEQUENCE [LARGE SCALE GENOMIC DNA]</scope>
    <source>
        <strain evidence="1 2">FRB141</strain>
    </source>
</reference>
<comment type="caution">
    <text evidence="1">The sequence shown here is derived from an EMBL/GenBank/DDBJ whole genome shotgun (WGS) entry which is preliminary data.</text>
</comment>
<gene>
    <name evidence="1" type="ORF">BIY26_07930</name>
</gene>
<accession>A0AAE8ESL8</accession>
<dbReference type="KEGG" id="bgj:AWC36_14025"/>